<gene>
    <name evidence="8 10" type="primary">lnt</name>
    <name evidence="10" type="ORF">GCM10017783_18860</name>
</gene>
<reference evidence="11" key="1">
    <citation type="journal article" date="2019" name="Int. J. Syst. Evol. Microbiol.">
        <title>The Global Catalogue of Microorganisms (GCM) 10K type strain sequencing project: providing services to taxonomists for standard genome sequencing and annotation.</title>
        <authorList>
            <consortium name="The Broad Institute Genomics Platform"/>
            <consortium name="The Broad Institute Genome Sequencing Center for Infectious Disease"/>
            <person name="Wu L."/>
            <person name="Ma J."/>
        </authorList>
    </citation>
    <scope>NUCLEOTIDE SEQUENCE [LARGE SCALE GENOMIC DNA]</scope>
    <source>
        <strain evidence="11">CGMCC 1.18439</strain>
    </source>
</reference>
<comment type="similarity">
    <text evidence="8">Belongs to the CN hydrolase family. Apolipoprotein N-acyltransferase subfamily.</text>
</comment>
<proteinExistence type="inferred from homology"/>
<evidence type="ECO:0000313" key="11">
    <source>
        <dbReference type="Proteomes" id="UP000632154"/>
    </source>
</evidence>
<keyword evidence="3 8" id="KW-0808">Transferase</keyword>
<feature type="transmembrane region" description="Helical" evidence="8">
    <location>
        <begin position="12"/>
        <end position="38"/>
    </location>
</feature>
<keyword evidence="4 8" id="KW-0812">Transmembrane</keyword>
<evidence type="ECO:0000256" key="1">
    <source>
        <dbReference type="ARBA" id="ARBA00004651"/>
    </source>
</evidence>
<evidence type="ECO:0000256" key="8">
    <source>
        <dbReference type="HAMAP-Rule" id="MF_01148"/>
    </source>
</evidence>
<evidence type="ECO:0000256" key="6">
    <source>
        <dbReference type="ARBA" id="ARBA00023136"/>
    </source>
</evidence>
<evidence type="ECO:0000256" key="2">
    <source>
        <dbReference type="ARBA" id="ARBA00022475"/>
    </source>
</evidence>
<evidence type="ECO:0000259" key="9">
    <source>
        <dbReference type="PROSITE" id="PS50263"/>
    </source>
</evidence>
<dbReference type="Proteomes" id="UP000632154">
    <property type="component" value="Unassembled WGS sequence"/>
</dbReference>
<feature type="transmembrane region" description="Helical" evidence="8">
    <location>
        <begin position="78"/>
        <end position="102"/>
    </location>
</feature>
<comment type="caution">
    <text evidence="8">Lacks conserved residue(s) required for the propagation of feature annotation.</text>
</comment>
<dbReference type="RefSeq" id="WP_229839037.1">
    <property type="nucleotide sequence ID" value="NZ_BNAL01000024.1"/>
</dbReference>
<evidence type="ECO:0000256" key="3">
    <source>
        <dbReference type="ARBA" id="ARBA00022679"/>
    </source>
</evidence>
<feature type="domain" description="CN hydrolase" evidence="9">
    <location>
        <begin position="203"/>
        <end position="433"/>
    </location>
</feature>
<dbReference type="InterPro" id="IPR036526">
    <property type="entry name" value="C-N_Hydrolase_sf"/>
</dbReference>
<dbReference type="Gene3D" id="3.60.110.10">
    <property type="entry name" value="Carbon-nitrogen hydrolase"/>
    <property type="match status" value="1"/>
</dbReference>
<comment type="catalytic activity">
    <reaction evidence="8">
        <text>N-terminal S-1,2-diacyl-sn-glyceryl-L-cysteinyl-[lipoprotein] + a glycerophospholipid = N-acyl-S-1,2-diacyl-sn-glyceryl-L-cysteinyl-[lipoprotein] + a 2-acyl-sn-glycero-3-phospholipid + H(+)</text>
        <dbReference type="Rhea" id="RHEA:48228"/>
        <dbReference type="Rhea" id="RHEA-COMP:14681"/>
        <dbReference type="Rhea" id="RHEA-COMP:14684"/>
        <dbReference type="ChEBI" id="CHEBI:15378"/>
        <dbReference type="ChEBI" id="CHEBI:136912"/>
        <dbReference type="ChEBI" id="CHEBI:140656"/>
        <dbReference type="ChEBI" id="CHEBI:140657"/>
        <dbReference type="ChEBI" id="CHEBI:140660"/>
        <dbReference type="EC" id="2.3.1.269"/>
    </reaction>
</comment>
<evidence type="ECO:0000256" key="4">
    <source>
        <dbReference type="ARBA" id="ARBA00022692"/>
    </source>
</evidence>
<dbReference type="InterPro" id="IPR004563">
    <property type="entry name" value="Apolipo_AcylTrfase"/>
</dbReference>
<keyword evidence="6 8" id="KW-0472">Membrane</keyword>
<dbReference type="SUPFAM" id="SSF56317">
    <property type="entry name" value="Carbon-nitrogen hydrolase"/>
    <property type="match status" value="1"/>
</dbReference>
<comment type="function">
    <text evidence="8">Catalyzes the phospholipid dependent N-acylation of the N-terminal cysteine of apolipoprotein, the last step in lipoprotein maturation.</text>
</comment>
<dbReference type="InterPro" id="IPR003010">
    <property type="entry name" value="C-N_Hydrolase"/>
</dbReference>
<dbReference type="EC" id="2.3.1.269" evidence="8"/>
<evidence type="ECO:0000256" key="7">
    <source>
        <dbReference type="ARBA" id="ARBA00023315"/>
    </source>
</evidence>
<dbReference type="PROSITE" id="PS50263">
    <property type="entry name" value="CN_HYDROLASE"/>
    <property type="match status" value="1"/>
</dbReference>
<keyword evidence="2 8" id="KW-1003">Cell membrane</keyword>
<dbReference type="HAMAP" id="MF_01148">
    <property type="entry name" value="Lnt"/>
    <property type="match status" value="1"/>
</dbReference>
<dbReference type="InterPro" id="IPR045378">
    <property type="entry name" value="LNT_N"/>
</dbReference>
<evidence type="ECO:0000256" key="5">
    <source>
        <dbReference type="ARBA" id="ARBA00022989"/>
    </source>
</evidence>
<feature type="transmembrane region" description="Helical" evidence="8">
    <location>
        <begin position="109"/>
        <end position="132"/>
    </location>
</feature>
<dbReference type="Pfam" id="PF20154">
    <property type="entry name" value="LNT_N"/>
    <property type="match status" value="1"/>
</dbReference>
<keyword evidence="11" id="KW-1185">Reference proteome</keyword>
<dbReference type="NCBIfam" id="TIGR00546">
    <property type="entry name" value="lnt"/>
    <property type="match status" value="1"/>
</dbReference>
<sequence>MPLSPHLRTLTAGLLTGLATLTPAAPLAVLPLAVWLALAAEDDTARRMGWGAFGYVGAHLWWVMVLAAQVFGVAPAGLLALVLYAIEGLFFAALGWAVLRLFHTPRRRLWALAGGWVLLEYLRTLGTLAFPWPTLGMVWLETPLIQIADLGGVLLASWLAVTVAAALADWQSGHRRPLALSLGLLALASAYGLSRSPAEGPSARAYLTRTDVDSFSRLEGGALLPSLLEASAGRAPDEPVIWSETALQRDLNEEALFPGPGISGAGLSSGGLNTVIALDSRNRVVGENHKGRPVPFGETFPFQFLLRPLYTVLGTLTGFNLTTSVQPAQKMVPLDLNGIRYGAYVCYDSVFAWPARQLTRQGAEVLVNVSNDSWYAATGVRQHFDLGRVRAIENRRWVLRAVQRGWAGSVDDLGRPQQVLRSGQGGLSVEYRRLSGQTLYSRLGDLPALTLAGGLLLLASGLRPGAARGHNTPHSTSK</sequence>
<comment type="pathway">
    <text evidence="8">Protein modification; lipoprotein biosynthesis (N-acyl transfer).</text>
</comment>
<dbReference type="PANTHER" id="PTHR38686:SF1">
    <property type="entry name" value="APOLIPOPROTEIN N-ACYLTRANSFERASE"/>
    <property type="match status" value="1"/>
</dbReference>
<name>A0ABQ3K9U4_9DEIO</name>
<protein>
    <recommendedName>
        <fullName evidence="8">Apolipoprotein N-acyltransferase</fullName>
        <shortName evidence="8">ALP N-acyltransferase</shortName>
        <ecNumber evidence="8">2.3.1.269</ecNumber>
    </recommendedName>
</protein>
<dbReference type="EMBL" id="BNAL01000024">
    <property type="protein sequence ID" value="GHG06441.1"/>
    <property type="molecule type" value="Genomic_DNA"/>
</dbReference>
<dbReference type="Pfam" id="PF00795">
    <property type="entry name" value="CN_hydrolase"/>
    <property type="match status" value="1"/>
</dbReference>
<feature type="transmembrane region" description="Helical" evidence="8">
    <location>
        <begin position="144"/>
        <end position="166"/>
    </location>
</feature>
<comment type="subcellular location">
    <subcellularLocation>
        <location evidence="1 8">Cell membrane</location>
        <topology evidence="1 8">Multi-pass membrane protein</topology>
    </subcellularLocation>
</comment>
<dbReference type="PANTHER" id="PTHR38686">
    <property type="entry name" value="APOLIPOPROTEIN N-ACYLTRANSFERASE"/>
    <property type="match status" value="1"/>
</dbReference>
<accession>A0ABQ3K9U4</accession>
<comment type="caution">
    <text evidence="10">The sequence shown here is derived from an EMBL/GenBank/DDBJ whole genome shotgun (WGS) entry which is preliminary data.</text>
</comment>
<evidence type="ECO:0000313" key="10">
    <source>
        <dbReference type="EMBL" id="GHG06441.1"/>
    </source>
</evidence>
<keyword evidence="7 8" id="KW-0012">Acyltransferase</keyword>
<keyword evidence="5 8" id="KW-1133">Transmembrane helix</keyword>
<feature type="transmembrane region" description="Helical" evidence="8">
    <location>
        <begin position="50"/>
        <end position="72"/>
    </location>
</feature>
<organism evidence="10 11">
    <name type="scientific">Deinococcus piscis</name>
    <dbReference type="NCBI Taxonomy" id="394230"/>
    <lineage>
        <taxon>Bacteria</taxon>
        <taxon>Thermotogati</taxon>
        <taxon>Deinococcota</taxon>
        <taxon>Deinococci</taxon>
        <taxon>Deinococcales</taxon>
        <taxon>Deinococcaceae</taxon>
        <taxon>Deinococcus</taxon>
    </lineage>
</organism>